<dbReference type="PROSITE" id="PS50112">
    <property type="entry name" value="PAS"/>
    <property type="match status" value="2"/>
</dbReference>
<evidence type="ECO:0000259" key="4">
    <source>
        <dbReference type="PROSITE" id="PS50113"/>
    </source>
</evidence>
<protein>
    <submittedName>
        <fullName evidence="5">PAS domain S-box protein</fullName>
    </submittedName>
</protein>
<dbReference type="NCBIfam" id="TIGR00229">
    <property type="entry name" value="sensory_box"/>
    <property type="match status" value="2"/>
</dbReference>
<gene>
    <name evidence="5" type="ORF">DI628_01405</name>
</gene>
<dbReference type="GO" id="GO:0016020">
    <property type="term" value="C:membrane"/>
    <property type="evidence" value="ECO:0007669"/>
    <property type="project" value="InterPro"/>
</dbReference>
<dbReference type="SMART" id="SM00283">
    <property type="entry name" value="MA"/>
    <property type="match status" value="1"/>
</dbReference>
<dbReference type="SUPFAM" id="SSF58104">
    <property type="entry name" value="Methyl-accepting chemotaxis protein (MCP) signaling domain"/>
    <property type="match status" value="1"/>
</dbReference>
<dbReference type="PROSITE" id="PS50113">
    <property type="entry name" value="PAC"/>
    <property type="match status" value="1"/>
</dbReference>
<evidence type="ECO:0000259" key="3">
    <source>
        <dbReference type="PROSITE" id="PS50112"/>
    </source>
</evidence>
<dbReference type="SMART" id="SM00086">
    <property type="entry name" value="PAC"/>
    <property type="match status" value="2"/>
</dbReference>
<dbReference type="InterPro" id="IPR000014">
    <property type="entry name" value="PAS"/>
</dbReference>
<dbReference type="InterPro" id="IPR000700">
    <property type="entry name" value="PAS-assoc_C"/>
</dbReference>
<reference evidence="5 6" key="1">
    <citation type="journal article" date="2017" name="Nat. Commun.">
        <title>In situ click chemistry generation of cyclooxygenase-2 inhibitors.</title>
        <authorList>
            <person name="Bhardwaj A."/>
            <person name="Kaur J."/>
            <person name="Wuest M."/>
            <person name="Wuest F."/>
        </authorList>
    </citation>
    <scope>NUCLEOTIDE SEQUENCE [LARGE SCALE GENOMIC DNA]</scope>
    <source>
        <strain evidence="5">S2_018_000_R2_106</strain>
    </source>
</reference>
<dbReference type="PROSITE" id="PS50111">
    <property type="entry name" value="CHEMOTAXIS_TRANSDUC_2"/>
    <property type="match status" value="1"/>
</dbReference>
<evidence type="ECO:0000313" key="5">
    <source>
        <dbReference type="EMBL" id="TKW61316.1"/>
    </source>
</evidence>
<accession>A0A6N4R2F7</accession>
<comment type="caution">
    <text evidence="5">The sequence shown here is derived from an EMBL/GenBank/DDBJ whole genome shotgun (WGS) entry which is preliminary data.</text>
</comment>
<dbReference type="InterPro" id="IPR035965">
    <property type="entry name" value="PAS-like_dom_sf"/>
</dbReference>
<sequence>MFSLSSEDSAYMKALDRSLAIIHFDMNGIILWANDNFLNALGYSLSEITGQHHSLFVTNDFKQSTQYADFWSRLREGIFQSAQYKRVGKGGREVFIEATYNPVFGRNGKPYKVIKLASDITVKTVKMREAIDRTQAAISFNLDGTVIEANQNFLHVIGYSLDEIKGKHHSMFVDPAYSHSAKYQEFWAALNRGEFQAGEFERIGNGGKHIWIQASYNPIFDNTGKPVQVTKYATDITQQKMMAQQVLESTNAVATATHELSGSITDIGRSMGQTRDSVQTVSDQSAVAGVAIKDMVSTVANMGNLVGLIENISGQINLLALNATIEAARAGEAGRGFSVVADEVKKLATQTGTSTTTIAEEISRIQKISGSVSESLERITSLVQEALDGTNSVVAAIEQQSAVTNDISNNMAALTSIVNRAG</sequence>
<dbReference type="GO" id="GO:0007165">
    <property type="term" value="P:signal transduction"/>
    <property type="evidence" value="ECO:0007669"/>
    <property type="project" value="UniProtKB-KW"/>
</dbReference>
<dbReference type="Pfam" id="PF00015">
    <property type="entry name" value="MCPsignal"/>
    <property type="match status" value="1"/>
</dbReference>
<evidence type="ECO:0000313" key="6">
    <source>
        <dbReference type="Proteomes" id="UP000320948"/>
    </source>
</evidence>
<organism evidence="5 6">
    <name type="scientific">Blastochloris viridis</name>
    <name type="common">Rhodopseudomonas viridis</name>
    <dbReference type="NCBI Taxonomy" id="1079"/>
    <lineage>
        <taxon>Bacteria</taxon>
        <taxon>Pseudomonadati</taxon>
        <taxon>Pseudomonadota</taxon>
        <taxon>Alphaproteobacteria</taxon>
        <taxon>Hyphomicrobiales</taxon>
        <taxon>Blastochloridaceae</taxon>
        <taxon>Blastochloris</taxon>
    </lineage>
</organism>
<dbReference type="InterPro" id="IPR004089">
    <property type="entry name" value="MCPsignal_dom"/>
</dbReference>
<evidence type="ECO:0000256" key="1">
    <source>
        <dbReference type="PROSITE-ProRule" id="PRU00284"/>
    </source>
</evidence>
<name>A0A6N4R2F7_BLAVI</name>
<dbReference type="PANTHER" id="PTHR24422">
    <property type="entry name" value="CHEMOTAXIS PROTEIN METHYLTRANSFERASE"/>
    <property type="match status" value="1"/>
</dbReference>
<feature type="domain" description="PAS" evidence="3">
    <location>
        <begin position="7"/>
        <end position="51"/>
    </location>
</feature>
<dbReference type="AlphaFoldDB" id="A0A6N4R2F7"/>
<dbReference type="InterPro" id="IPR050903">
    <property type="entry name" value="Bact_Chemotaxis_MeTrfase"/>
</dbReference>
<dbReference type="InterPro" id="IPR001610">
    <property type="entry name" value="PAC"/>
</dbReference>
<feature type="domain" description="PAS" evidence="3">
    <location>
        <begin position="123"/>
        <end position="167"/>
    </location>
</feature>
<feature type="domain" description="PAC" evidence="4">
    <location>
        <begin position="196"/>
        <end position="248"/>
    </location>
</feature>
<keyword evidence="1" id="KW-0807">Transducer</keyword>
<dbReference type="CDD" id="cd00130">
    <property type="entry name" value="PAS"/>
    <property type="match status" value="2"/>
</dbReference>
<dbReference type="SUPFAM" id="SSF55785">
    <property type="entry name" value="PYP-like sensor domain (PAS domain)"/>
    <property type="match status" value="2"/>
</dbReference>
<dbReference type="PANTHER" id="PTHR24422:SF10">
    <property type="entry name" value="CHEMOTAXIS PROTEIN METHYLTRANSFERASE 2"/>
    <property type="match status" value="1"/>
</dbReference>
<dbReference type="Pfam" id="PF08447">
    <property type="entry name" value="PAS_3"/>
    <property type="match status" value="2"/>
</dbReference>
<dbReference type="EMBL" id="VAFM01000001">
    <property type="protein sequence ID" value="TKW61316.1"/>
    <property type="molecule type" value="Genomic_DNA"/>
</dbReference>
<dbReference type="InterPro" id="IPR013655">
    <property type="entry name" value="PAS_fold_3"/>
</dbReference>
<evidence type="ECO:0000259" key="2">
    <source>
        <dbReference type="PROSITE" id="PS50111"/>
    </source>
</evidence>
<dbReference type="Proteomes" id="UP000320948">
    <property type="component" value="Unassembled WGS sequence"/>
</dbReference>
<proteinExistence type="predicted"/>
<dbReference type="Gene3D" id="3.30.450.20">
    <property type="entry name" value="PAS domain"/>
    <property type="match status" value="2"/>
</dbReference>
<feature type="domain" description="Methyl-accepting transducer" evidence="2">
    <location>
        <begin position="228"/>
        <end position="422"/>
    </location>
</feature>
<dbReference type="Gene3D" id="1.10.287.950">
    <property type="entry name" value="Methyl-accepting chemotaxis protein"/>
    <property type="match status" value="1"/>
</dbReference>